<dbReference type="InterPro" id="IPR013780">
    <property type="entry name" value="Glyco_hydro_b"/>
</dbReference>
<dbReference type="EMBL" id="KB202283">
    <property type="protein sequence ID" value="ESO91210.1"/>
    <property type="molecule type" value="Genomic_DNA"/>
</dbReference>
<evidence type="ECO:0000256" key="2">
    <source>
        <dbReference type="ARBA" id="ARBA00022801"/>
    </source>
</evidence>
<dbReference type="Pfam" id="PF01055">
    <property type="entry name" value="Glyco_hydro_31_2nd"/>
    <property type="match status" value="1"/>
</dbReference>
<accession>V4A832</accession>
<evidence type="ECO:0000259" key="5">
    <source>
        <dbReference type="Pfam" id="PF01055"/>
    </source>
</evidence>
<dbReference type="Gene3D" id="2.60.40.1180">
    <property type="entry name" value="Golgi alpha-mannosidase II"/>
    <property type="match status" value="1"/>
</dbReference>
<dbReference type="GeneID" id="20229982"/>
<dbReference type="GO" id="GO:0005975">
    <property type="term" value="P:carbohydrate metabolic process"/>
    <property type="evidence" value="ECO:0007669"/>
    <property type="project" value="InterPro"/>
</dbReference>
<evidence type="ECO:0000313" key="8">
    <source>
        <dbReference type="Proteomes" id="UP000030746"/>
    </source>
</evidence>
<dbReference type="SUPFAM" id="SSF51445">
    <property type="entry name" value="(Trans)glycosidases"/>
    <property type="match status" value="1"/>
</dbReference>
<keyword evidence="8" id="KW-1185">Reference proteome</keyword>
<dbReference type="InterPro" id="IPR050985">
    <property type="entry name" value="Alpha-glycosidase_related"/>
</dbReference>
<dbReference type="STRING" id="225164.V4A832"/>
<dbReference type="GO" id="GO:0004553">
    <property type="term" value="F:hydrolase activity, hydrolyzing O-glycosyl compounds"/>
    <property type="evidence" value="ECO:0007669"/>
    <property type="project" value="InterPro"/>
</dbReference>
<sequence length="553" mass="62669">MYSRGGPNPPSTCYTVSKTTSEPDCIDMGTAYWYGGSEMRKQYWPINKVNVPMKAYVSHDTIQDMFGSVVERYFLSSNGTAITMDEDQPLFASINDNKNNQICLKSQNVKPYAYPIFKKVSLTYSVCSSTDIKAIHDATRSQFKKPTGIPNPDLFRKPIWSTWAQYKADINQSIVIDFLDTIEKNNFTIGQLEIDDNWTPKYGDLTFKTSTFPNASIMIAEIHSRNLPVTLWVHPFLNNDSEGFKTAKAKGYLVMNWLGTKPALTNWWNGKDSGVVDFTNPAAANWYLDELKKLQAIGVDSFKFDAGETTYLPVTPYRLHNGAGNPDSYTEAYARTVSKIDLKNRIEIRTGVQTQDLPVMVRQIDKYSTWGYDEGFKTILTTALTFSIFGYPFVMPDYIGGNGYNGNLPSSELYIRWVQANALMPIMQFSYTPWFFKNETVSKITRDMIALHESYGDKFVALARNSTVTGDPIMRPMWWIAPNDEEALTTDSQFMLGDDVLVAPVMDQGVTSRQIYLPSGQWKDELNGQVISGPRTLDYPVKLEDLPRFTKID</sequence>
<dbReference type="HOGENOM" id="CLU_008294_0_0_1"/>
<feature type="domain" description="Glycoside hydrolase family 31 TIM barrel" evidence="5">
    <location>
        <begin position="161"/>
        <end position="451"/>
    </location>
</feature>
<dbReference type="CDD" id="cd06592">
    <property type="entry name" value="GH31_NET37"/>
    <property type="match status" value="1"/>
</dbReference>
<dbReference type="RefSeq" id="XP_009057914.1">
    <property type="nucleotide sequence ID" value="XM_009059666.1"/>
</dbReference>
<proteinExistence type="inferred from homology"/>
<keyword evidence="2 4" id="KW-0378">Hydrolase</keyword>
<dbReference type="InterPro" id="IPR000322">
    <property type="entry name" value="Glyco_hydro_31_TIM"/>
</dbReference>
<dbReference type="KEGG" id="lgi:LOTGIDRAFT_105457"/>
<evidence type="ECO:0000256" key="1">
    <source>
        <dbReference type="ARBA" id="ARBA00007806"/>
    </source>
</evidence>
<dbReference type="CTD" id="20229982"/>
<evidence type="ECO:0000256" key="3">
    <source>
        <dbReference type="ARBA" id="ARBA00023295"/>
    </source>
</evidence>
<dbReference type="InterPro" id="IPR048395">
    <property type="entry name" value="Glyco_hydro_31_C"/>
</dbReference>
<dbReference type="AlphaFoldDB" id="V4A832"/>
<evidence type="ECO:0008006" key="9">
    <source>
        <dbReference type="Google" id="ProtNLM"/>
    </source>
</evidence>
<comment type="similarity">
    <text evidence="1 4">Belongs to the glycosyl hydrolase 31 family.</text>
</comment>
<dbReference type="OrthoDB" id="10070917at2759"/>
<dbReference type="PANTHER" id="PTHR43053">
    <property type="entry name" value="GLYCOSIDASE FAMILY 31"/>
    <property type="match status" value="1"/>
</dbReference>
<reference evidence="7 8" key="1">
    <citation type="journal article" date="2013" name="Nature">
        <title>Insights into bilaterian evolution from three spiralian genomes.</title>
        <authorList>
            <person name="Simakov O."/>
            <person name="Marletaz F."/>
            <person name="Cho S.J."/>
            <person name="Edsinger-Gonzales E."/>
            <person name="Havlak P."/>
            <person name="Hellsten U."/>
            <person name="Kuo D.H."/>
            <person name="Larsson T."/>
            <person name="Lv J."/>
            <person name="Arendt D."/>
            <person name="Savage R."/>
            <person name="Osoegawa K."/>
            <person name="de Jong P."/>
            <person name="Grimwood J."/>
            <person name="Chapman J.A."/>
            <person name="Shapiro H."/>
            <person name="Aerts A."/>
            <person name="Otillar R.P."/>
            <person name="Terry A.Y."/>
            <person name="Boore J.L."/>
            <person name="Grigoriev I.V."/>
            <person name="Lindberg D.R."/>
            <person name="Seaver E.C."/>
            <person name="Weisblat D.A."/>
            <person name="Putnam N.H."/>
            <person name="Rokhsar D.S."/>
        </authorList>
    </citation>
    <scope>NUCLEOTIDE SEQUENCE [LARGE SCALE GENOMIC DNA]</scope>
</reference>
<evidence type="ECO:0000259" key="6">
    <source>
        <dbReference type="Pfam" id="PF21365"/>
    </source>
</evidence>
<evidence type="ECO:0000256" key="4">
    <source>
        <dbReference type="RuleBase" id="RU361185"/>
    </source>
</evidence>
<gene>
    <name evidence="7" type="ORF">LOTGIDRAFT_105457</name>
</gene>
<keyword evidence="3 4" id="KW-0326">Glycosidase</keyword>
<feature type="domain" description="Glycosyl hydrolase family 31 C-terminal" evidence="6">
    <location>
        <begin position="470"/>
        <end position="551"/>
    </location>
</feature>
<organism evidence="7 8">
    <name type="scientific">Lottia gigantea</name>
    <name type="common">Giant owl limpet</name>
    <dbReference type="NCBI Taxonomy" id="225164"/>
    <lineage>
        <taxon>Eukaryota</taxon>
        <taxon>Metazoa</taxon>
        <taxon>Spiralia</taxon>
        <taxon>Lophotrochozoa</taxon>
        <taxon>Mollusca</taxon>
        <taxon>Gastropoda</taxon>
        <taxon>Patellogastropoda</taxon>
        <taxon>Lottioidea</taxon>
        <taxon>Lottiidae</taxon>
        <taxon>Lottia</taxon>
    </lineage>
</organism>
<evidence type="ECO:0000313" key="7">
    <source>
        <dbReference type="EMBL" id="ESO91210.1"/>
    </source>
</evidence>
<dbReference type="SUPFAM" id="SSF51011">
    <property type="entry name" value="Glycosyl hydrolase domain"/>
    <property type="match status" value="1"/>
</dbReference>
<protein>
    <recommendedName>
        <fullName evidence="9">Glycoside hydrolase family 31 N-terminal domain-containing protein</fullName>
    </recommendedName>
</protein>
<dbReference type="InterPro" id="IPR017853">
    <property type="entry name" value="GH"/>
</dbReference>
<dbReference type="Pfam" id="PF21365">
    <property type="entry name" value="Glyco_hydro_31_3rd"/>
    <property type="match status" value="1"/>
</dbReference>
<dbReference type="PANTHER" id="PTHR43053:SF4">
    <property type="entry name" value="MYOGENESIS-REGULATING GLYCOSIDASE"/>
    <property type="match status" value="1"/>
</dbReference>
<dbReference type="Gene3D" id="3.20.20.80">
    <property type="entry name" value="Glycosidases"/>
    <property type="match status" value="1"/>
</dbReference>
<name>V4A832_LOTGI</name>
<dbReference type="OMA" id="AFFTWVH"/>
<dbReference type="Proteomes" id="UP000030746">
    <property type="component" value="Unassembled WGS sequence"/>
</dbReference>